<gene>
    <name evidence="7" type="ORF">AMOR_01090</name>
</gene>
<keyword evidence="8" id="KW-1185">Reference proteome</keyword>
<evidence type="ECO:0000256" key="5">
    <source>
        <dbReference type="SAM" id="SignalP"/>
    </source>
</evidence>
<evidence type="ECO:0000256" key="4">
    <source>
        <dbReference type="PROSITE-ProRule" id="PRU00433"/>
    </source>
</evidence>
<reference evidence="8" key="1">
    <citation type="journal article" date="2022" name="Int. J. Syst. Evol. Microbiol.">
        <title>Anaeromyxobacter oryzae sp. nov., Anaeromyxobacter diazotrophicus sp. nov. and Anaeromyxobacter paludicola sp. nov., isolated from paddy soils.</title>
        <authorList>
            <person name="Itoh H."/>
            <person name="Xu Z."/>
            <person name="Mise K."/>
            <person name="Masuda Y."/>
            <person name="Ushijima N."/>
            <person name="Hayakawa C."/>
            <person name="Shiratori Y."/>
            <person name="Senoo K."/>
        </authorList>
    </citation>
    <scope>NUCLEOTIDE SEQUENCE [LARGE SCALE GENOMIC DNA]</scope>
    <source>
        <strain evidence="8">Red232</strain>
    </source>
</reference>
<proteinExistence type="predicted"/>
<keyword evidence="1 4" id="KW-0349">Heme</keyword>
<dbReference type="Gene3D" id="1.10.760.10">
    <property type="entry name" value="Cytochrome c-like domain"/>
    <property type="match status" value="1"/>
</dbReference>
<feature type="chain" id="PRO_5045939737" description="Cytochrome c domain-containing protein" evidence="5">
    <location>
        <begin position="35"/>
        <end position="461"/>
    </location>
</feature>
<evidence type="ECO:0000256" key="3">
    <source>
        <dbReference type="ARBA" id="ARBA00023004"/>
    </source>
</evidence>
<dbReference type="SUPFAM" id="SSF46626">
    <property type="entry name" value="Cytochrome c"/>
    <property type="match status" value="1"/>
</dbReference>
<dbReference type="InterPro" id="IPR036909">
    <property type="entry name" value="Cyt_c-like_dom_sf"/>
</dbReference>
<dbReference type="PROSITE" id="PS51007">
    <property type="entry name" value="CYTC"/>
    <property type="match status" value="1"/>
</dbReference>
<keyword evidence="5" id="KW-0732">Signal</keyword>
<dbReference type="PANTHER" id="PTHR30600">
    <property type="entry name" value="CYTOCHROME C PEROXIDASE-RELATED"/>
    <property type="match status" value="1"/>
</dbReference>
<dbReference type="Proteomes" id="UP001162891">
    <property type="component" value="Chromosome"/>
</dbReference>
<evidence type="ECO:0000256" key="1">
    <source>
        <dbReference type="ARBA" id="ARBA00022617"/>
    </source>
</evidence>
<sequence length="461" mass="48341">MWTARCNSRRNAHARLRAPLRALVVLLAMPLAPAAAGSNHDTGIRAAAQGIGDPLPGLTAEELAFFQAGLQDFVVRASVQGDAVIPGTESGLGPRFNLDSCAGCHAQPAAGGTSPAVNPQVAMASAAGATNRVPWFVAPDGPIREARYVARPDGSRDGSVVQMYVITGRTDAPGCSLRQPDYGAAGDPVTGQGGDPNVIFRIPTPVFGGGLIEAIPDQAILDNMRARAFAKMLLGISGHPNVSGNDGSITRFGWKAQNKSLLMFAGEAYNVEQGVTNALFGNEREEDPGCAFNPLPEDFASFVTDPGTAHAGITKFAAFMRFLAPPAPAPDTPAIVRGRAVFASTGCVLCHTPTLRTGKARTAALSEQPVSLYSDLLVHDMGVGLADGVSQGTAGPREFRTAPLWGLGYRIFLLHDGRTRDLGDAIEAHASPGSEANVVVRRYRQLGSDDRQALVAFLRSL</sequence>
<evidence type="ECO:0000313" key="8">
    <source>
        <dbReference type="Proteomes" id="UP001162891"/>
    </source>
</evidence>
<feature type="domain" description="Cytochrome c" evidence="6">
    <location>
        <begin position="333"/>
        <end position="461"/>
    </location>
</feature>
<dbReference type="EMBL" id="AP025591">
    <property type="protein sequence ID" value="BDG01113.1"/>
    <property type="molecule type" value="Genomic_DNA"/>
</dbReference>
<dbReference type="Pfam" id="PF06537">
    <property type="entry name" value="DHOR"/>
    <property type="match status" value="1"/>
</dbReference>
<keyword evidence="2 4" id="KW-0479">Metal-binding</keyword>
<keyword evidence="3 4" id="KW-0408">Iron</keyword>
<organism evidence="7 8">
    <name type="scientific">Anaeromyxobacter oryzae</name>
    <dbReference type="NCBI Taxonomy" id="2918170"/>
    <lineage>
        <taxon>Bacteria</taxon>
        <taxon>Pseudomonadati</taxon>
        <taxon>Myxococcota</taxon>
        <taxon>Myxococcia</taxon>
        <taxon>Myxococcales</taxon>
        <taxon>Cystobacterineae</taxon>
        <taxon>Anaeromyxobacteraceae</taxon>
        <taxon>Anaeromyxobacter</taxon>
    </lineage>
</organism>
<dbReference type="InterPro" id="IPR009056">
    <property type="entry name" value="Cyt_c-like_dom"/>
</dbReference>
<evidence type="ECO:0000313" key="7">
    <source>
        <dbReference type="EMBL" id="BDG01113.1"/>
    </source>
</evidence>
<evidence type="ECO:0000256" key="2">
    <source>
        <dbReference type="ARBA" id="ARBA00022723"/>
    </source>
</evidence>
<accession>A0ABM7WNS0</accession>
<dbReference type="InterPro" id="IPR010538">
    <property type="entry name" value="DHOR"/>
</dbReference>
<dbReference type="InterPro" id="IPR051395">
    <property type="entry name" value="Cytochrome_c_Peroxidase/MauG"/>
</dbReference>
<protein>
    <recommendedName>
        <fullName evidence="6">Cytochrome c domain-containing protein</fullName>
    </recommendedName>
</protein>
<feature type="signal peptide" evidence="5">
    <location>
        <begin position="1"/>
        <end position="34"/>
    </location>
</feature>
<name>A0ABM7WNS0_9BACT</name>
<evidence type="ECO:0000259" key="6">
    <source>
        <dbReference type="PROSITE" id="PS51007"/>
    </source>
</evidence>
<dbReference type="PANTHER" id="PTHR30600:SF4">
    <property type="entry name" value="CYTOCHROME C DOMAIN-CONTAINING PROTEIN"/>
    <property type="match status" value="1"/>
</dbReference>